<evidence type="ECO:0000313" key="3">
    <source>
        <dbReference type="Proteomes" id="UP000265520"/>
    </source>
</evidence>
<sequence length="67" mass="7675">MKKGTSKSYGRKKRSEVPASASKQNKEQRKLKIKQEVLTSESDKTDSDYAEFLKTYDHSKEDSDSSE</sequence>
<protein>
    <submittedName>
        <fullName evidence="2">Uncharacterized protein</fullName>
    </submittedName>
</protein>
<organism evidence="2 3">
    <name type="scientific">Trifolium medium</name>
    <dbReference type="NCBI Taxonomy" id="97028"/>
    <lineage>
        <taxon>Eukaryota</taxon>
        <taxon>Viridiplantae</taxon>
        <taxon>Streptophyta</taxon>
        <taxon>Embryophyta</taxon>
        <taxon>Tracheophyta</taxon>
        <taxon>Spermatophyta</taxon>
        <taxon>Magnoliopsida</taxon>
        <taxon>eudicotyledons</taxon>
        <taxon>Gunneridae</taxon>
        <taxon>Pentapetalae</taxon>
        <taxon>rosids</taxon>
        <taxon>fabids</taxon>
        <taxon>Fabales</taxon>
        <taxon>Fabaceae</taxon>
        <taxon>Papilionoideae</taxon>
        <taxon>50 kb inversion clade</taxon>
        <taxon>NPAAA clade</taxon>
        <taxon>Hologalegina</taxon>
        <taxon>IRL clade</taxon>
        <taxon>Trifolieae</taxon>
        <taxon>Trifolium</taxon>
    </lineage>
</organism>
<evidence type="ECO:0000313" key="2">
    <source>
        <dbReference type="EMBL" id="MCI55538.1"/>
    </source>
</evidence>
<evidence type="ECO:0000256" key="1">
    <source>
        <dbReference type="SAM" id="MobiDB-lite"/>
    </source>
</evidence>
<accession>A0A392T374</accession>
<feature type="non-terminal residue" evidence="2">
    <location>
        <position position="67"/>
    </location>
</feature>
<feature type="region of interest" description="Disordered" evidence="1">
    <location>
        <begin position="1"/>
        <end position="48"/>
    </location>
</feature>
<reference evidence="2 3" key="1">
    <citation type="journal article" date="2018" name="Front. Plant Sci.">
        <title>Red Clover (Trifolium pratense) and Zigzag Clover (T. medium) - A Picture of Genomic Similarities and Differences.</title>
        <authorList>
            <person name="Dluhosova J."/>
            <person name="Istvanek J."/>
            <person name="Nedelnik J."/>
            <person name="Repkova J."/>
        </authorList>
    </citation>
    <scope>NUCLEOTIDE SEQUENCE [LARGE SCALE GENOMIC DNA]</scope>
    <source>
        <strain evidence="3">cv. 10/8</strain>
        <tissue evidence="2">Leaf</tissue>
    </source>
</reference>
<dbReference type="Proteomes" id="UP000265520">
    <property type="component" value="Unassembled WGS sequence"/>
</dbReference>
<keyword evidence="3" id="KW-1185">Reference proteome</keyword>
<dbReference type="AlphaFoldDB" id="A0A392T374"/>
<dbReference type="EMBL" id="LXQA010497984">
    <property type="protein sequence ID" value="MCI55538.1"/>
    <property type="molecule type" value="Genomic_DNA"/>
</dbReference>
<name>A0A392T374_9FABA</name>
<proteinExistence type="predicted"/>
<feature type="compositionally biased region" description="Basic and acidic residues" evidence="1">
    <location>
        <begin position="24"/>
        <end position="47"/>
    </location>
</feature>
<comment type="caution">
    <text evidence="2">The sequence shown here is derived from an EMBL/GenBank/DDBJ whole genome shotgun (WGS) entry which is preliminary data.</text>
</comment>
<feature type="compositionally biased region" description="Basic residues" evidence="1">
    <location>
        <begin position="1"/>
        <end position="14"/>
    </location>
</feature>